<dbReference type="Gene3D" id="3.40.50.2000">
    <property type="entry name" value="Glycogen Phosphorylase B"/>
    <property type="match status" value="1"/>
</dbReference>
<dbReference type="Proteomes" id="UP000295499">
    <property type="component" value="Unassembled WGS sequence"/>
</dbReference>
<evidence type="ECO:0000313" key="1">
    <source>
        <dbReference type="EMBL" id="TDO23157.1"/>
    </source>
</evidence>
<protein>
    <recommendedName>
        <fullName evidence="3">Glycosyltransferase involved in cell wall biosynthesis</fullName>
    </recommendedName>
</protein>
<dbReference type="EMBL" id="SNWM01000002">
    <property type="protein sequence ID" value="TDO23157.1"/>
    <property type="molecule type" value="Genomic_DNA"/>
</dbReference>
<dbReference type="SUPFAM" id="SSF53756">
    <property type="entry name" value="UDP-Glycosyltransferase/glycogen phosphorylase"/>
    <property type="match status" value="1"/>
</dbReference>
<dbReference type="AlphaFoldDB" id="A0A4R6IM23"/>
<evidence type="ECO:0008006" key="3">
    <source>
        <dbReference type="Google" id="ProtNLM"/>
    </source>
</evidence>
<accession>A0A4R6IM23</accession>
<gene>
    <name evidence="1" type="ORF">CLV32_2144</name>
</gene>
<comment type="caution">
    <text evidence="1">The sequence shown here is derived from an EMBL/GenBank/DDBJ whole genome shotgun (WGS) entry which is preliminary data.</text>
</comment>
<keyword evidence="2" id="KW-1185">Reference proteome</keyword>
<name>A0A4R6IM23_9SPHI</name>
<proteinExistence type="predicted"/>
<sequence>MINMRIVLITSGQPSTNPRIVKEADSLSEAGFQVTLIYAYWTAWATYHDEMLLKNKSWKAIRVGGDPLHQKWTYLFSRLFFRISRLYASFLPTKYAQARSTAFLIKEAKALKADLYIAHNLGALPAAFEAAKKHNSLFGFDAEDFHRQETNTTVLSREYLTKKQLEDKYLPKTAQLTTSSPQIAALYKTLYPQLHPVTLLNTFQRSLIPAEPRDTADLPVKLFWFSQTIGSNRGLENIIQSLGLLPKDSFELHLMGKVNPEYQASLYKQADDANIPYTKIKIHDVVAPEDIFRIAQQFDIGIASEPGFSVNNENALSNKFFTYLQCGLVMIASDTVAQKSFFEQHTTIGKLYQKDNSLHLSEVIQSYIADLEALNNTKKNNYMLGQELVNWETEHKKFITCIRQTLIEK</sequence>
<reference evidence="1 2" key="1">
    <citation type="submission" date="2019-03" db="EMBL/GenBank/DDBJ databases">
        <title>Genomic Encyclopedia of Archaeal and Bacterial Type Strains, Phase II (KMG-II): from individual species to whole genera.</title>
        <authorList>
            <person name="Goeker M."/>
        </authorList>
    </citation>
    <scope>NUCLEOTIDE SEQUENCE [LARGE SCALE GENOMIC DNA]</scope>
    <source>
        <strain evidence="1 2">DSM 19034</strain>
    </source>
</reference>
<evidence type="ECO:0000313" key="2">
    <source>
        <dbReference type="Proteomes" id="UP000295499"/>
    </source>
</evidence>
<organism evidence="1 2">
    <name type="scientific">Pedobacter duraquae</name>
    <dbReference type="NCBI Taxonomy" id="425511"/>
    <lineage>
        <taxon>Bacteria</taxon>
        <taxon>Pseudomonadati</taxon>
        <taxon>Bacteroidota</taxon>
        <taxon>Sphingobacteriia</taxon>
        <taxon>Sphingobacteriales</taxon>
        <taxon>Sphingobacteriaceae</taxon>
        <taxon>Pedobacter</taxon>
    </lineage>
</organism>